<dbReference type="Pfam" id="PF16868">
    <property type="entry name" value="NMT1_3"/>
    <property type="match status" value="1"/>
</dbReference>
<gene>
    <name evidence="2" type="ORF">ICN82_03665</name>
</gene>
<feature type="region of interest" description="Disordered" evidence="1">
    <location>
        <begin position="1"/>
        <end position="25"/>
    </location>
</feature>
<organism evidence="2 3">
    <name type="scientific">Mangrovicoccus algicola</name>
    <dbReference type="NCBI Taxonomy" id="2771008"/>
    <lineage>
        <taxon>Bacteria</taxon>
        <taxon>Pseudomonadati</taxon>
        <taxon>Pseudomonadota</taxon>
        <taxon>Alphaproteobacteria</taxon>
        <taxon>Rhodobacterales</taxon>
        <taxon>Paracoccaceae</taxon>
        <taxon>Mangrovicoccus</taxon>
    </lineage>
</organism>
<sequence>MQLSSPSSRRRRTRADITARNREEPSVKPTPILAALVAAGSLALPAAADDRISIGTGGTGGLFYVIGAGMAEVINSHMDGAFARAEVTGASVENIRRVSAGQLTFGLSSSSTLYEAAKGEGPFADGAQPVAGLAYLYPAALQVATLEDTGIAGFEDLAGKKINLGPPGSNSAVLAQRLLEAYGVFDPENVQFLSYAEGVTALENGMVDAIAVLAGAPTAALIDLDARKDMVMLSLDQDKIAALFETYPFYKPYVIPAGTYGDQTTDVTVVNDPATAFIGADADPAMVEALTAAIFDNLDELAGVHPQAAEITLRTAPDTPIPLHPGAAAYFAGH</sequence>
<dbReference type="EMBL" id="JACVXA010000007">
    <property type="protein sequence ID" value="MBE3637298.1"/>
    <property type="molecule type" value="Genomic_DNA"/>
</dbReference>
<dbReference type="SUPFAM" id="SSF53850">
    <property type="entry name" value="Periplasmic binding protein-like II"/>
    <property type="match status" value="1"/>
</dbReference>
<dbReference type="Proteomes" id="UP000609121">
    <property type="component" value="Unassembled WGS sequence"/>
</dbReference>
<accession>A0A8J6YWF8</accession>
<feature type="compositionally biased region" description="Basic and acidic residues" evidence="1">
    <location>
        <begin position="14"/>
        <end position="25"/>
    </location>
</feature>
<dbReference type="NCBIfam" id="TIGR02122">
    <property type="entry name" value="TRAP_TAXI"/>
    <property type="match status" value="1"/>
</dbReference>
<proteinExistence type="predicted"/>
<dbReference type="PANTHER" id="PTHR42941:SF1">
    <property type="entry name" value="SLL1037 PROTEIN"/>
    <property type="match status" value="1"/>
</dbReference>
<evidence type="ECO:0000256" key="1">
    <source>
        <dbReference type="SAM" id="MobiDB-lite"/>
    </source>
</evidence>
<dbReference type="AlphaFoldDB" id="A0A8J6YWF8"/>
<protein>
    <submittedName>
        <fullName evidence="2">TAXI family TRAP transporter solute-binding subunit</fullName>
    </submittedName>
</protein>
<evidence type="ECO:0000313" key="2">
    <source>
        <dbReference type="EMBL" id="MBE3637298.1"/>
    </source>
</evidence>
<dbReference type="PANTHER" id="PTHR42941">
    <property type="entry name" value="SLL1037 PROTEIN"/>
    <property type="match status" value="1"/>
</dbReference>
<dbReference type="InterPro" id="IPR011852">
    <property type="entry name" value="TRAP_TAXI"/>
</dbReference>
<dbReference type="Gene3D" id="3.40.190.10">
    <property type="entry name" value="Periplasmic binding protein-like II"/>
    <property type="match status" value="2"/>
</dbReference>
<name>A0A8J6YWF8_9RHOB</name>
<evidence type="ECO:0000313" key="3">
    <source>
        <dbReference type="Proteomes" id="UP000609121"/>
    </source>
</evidence>
<keyword evidence="3" id="KW-1185">Reference proteome</keyword>
<comment type="caution">
    <text evidence="2">The sequence shown here is derived from an EMBL/GenBank/DDBJ whole genome shotgun (WGS) entry which is preliminary data.</text>
</comment>
<reference evidence="2" key="1">
    <citation type="submission" date="2020-09" db="EMBL/GenBank/DDBJ databases">
        <title>A novel bacterium of genus Mangrovicoccus, isolated from South China Sea.</title>
        <authorList>
            <person name="Huang H."/>
            <person name="Mo K."/>
            <person name="Hu Y."/>
        </authorList>
    </citation>
    <scope>NUCLEOTIDE SEQUENCE</scope>
    <source>
        <strain evidence="2">HB182678</strain>
    </source>
</reference>